<evidence type="ECO:0000256" key="3">
    <source>
        <dbReference type="ARBA" id="ARBA00022516"/>
    </source>
</evidence>
<keyword evidence="7" id="KW-0560">Oxidoreductase</keyword>
<evidence type="ECO:0000313" key="15">
    <source>
        <dbReference type="EMBL" id="EYF04918.1"/>
    </source>
</evidence>
<name>A0A017T6M7_9BACT</name>
<keyword evidence="9" id="KW-0443">Lipid metabolism</keyword>
<dbReference type="AlphaFoldDB" id="A0A017T6M7"/>
<dbReference type="InterPro" id="IPR005804">
    <property type="entry name" value="FA_desaturase_dom"/>
</dbReference>
<feature type="region of interest" description="Disordered" evidence="12">
    <location>
        <begin position="315"/>
        <end position="335"/>
    </location>
</feature>
<evidence type="ECO:0000256" key="11">
    <source>
        <dbReference type="ARBA" id="ARBA00023160"/>
    </source>
</evidence>
<sequence length="335" mass="37958">MSDLEAKPSTSSSTEPVRVVGPRPPPSFGQIGAVIGIVLIHVGTIVAFTRDFTWKLVALAAATYFVRMFAITGVYHRYFSHRSYKTSRFFQLVLAFLGTTATQKGPLWWASTHRVHHRFSDTERDVHSPMQFGFWQSHMGWWLGREHEHTDFDKIPDFASFPELRWLDRNHAVGPAVMGTALYLIGGLDAFLWGYVVSTCVLMHATFTINSLAHIFGSRRYATTDTSRNNFWLALITLGEGWHNNHHHYMNSVNQGFFWWEIDVSYYALRGMSAVGLVWDLRKPSPQVLKRNLLKEVGEQSPLLLKQAAARAAKQKPELHVPLDMQPDAPPPGIG</sequence>
<keyword evidence="8" id="KW-0408">Iron</keyword>
<feature type="transmembrane region" description="Helical" evidence="13">
    <location>
        <begin position="28"/>
        <end position="49"/>
    </location>
</feature>
<gene>
    <name evidence="15" type="ORF">CAP_3729</name>
</gene>
<feature type="region of interest" description="Disordered" evidence="12">
    <location>
        <begin position="1"/>
        <end position="21"/>
    </location>
</feature>
<dbReference type="GO" id="GO:0016020">
    <property type="term" value="C:membrane"/>
    <property type="evidence" value="ECO:0007669"/>
    <property type="project" value="UniProtKB-SubCell"/>
</dbReference>
<dbReference type="Pfam" id="PF00487">
    <property type="entry name" value="FA_desaturase"/>
    <property type="match status" value="1"/>
</dbReference>
<dbReference type="GO" id="GO:0006633">
    <property type="term" value="P:fatty acid biosynthetic process"/>
    <property type="evidence" value="ECO:0007669"/>
    <property type="project" value="UniProtKB-KW"/>
</dbReference>
<keyword evidence="5" id="KW-0276">Fatty acid metabolism</keyword>
<dbReference type="OrthoDB" id="9768289at2"/>
<evidence type="ECO:0000313" key="16">
    <source>
        <dbReference type="Proteomes" id="UP000019678"/>
    </source>
</evidence>
<keyword evidence="6 13" id="KW-1133">Transmembrane helix</keyword>
<evidence type="ECO:0000256" key="4">
    <source>
        <dbReference type="ARBA" id="ARBA00022692"/>
    </source>
</evidence>
<keyword evidence="3" id="KW-0444">Lipid biosynthesis</keyword>
<evidence type="ECO:0000259" key="14">
    <source>
        <dbReference type="Pfam" id="PF00487"/>
    </source>
</evidence>
<keyword evidence="16" id="KW-1185">Reference proteome</keyword>
<comment type="caution">
    <text evidence="15">The sequence shown here is derived from an EMBL/GenBank/DDBJ whole genome shotgun (WGS) entry which is preliminary data.</text>
</comment>
<feature type="domain" description="Fatty acid desaturase" evidence="14">
    <location>
        <begin position="53"/>
        <end position="250"/>
    </location>
</feature>
<feature type="transmembrane region" description="Helical" evidence="13">
    <location>
        <begin position="192"/>
        <end position="213"/>
    </location>
</feature>
<dbReference type="InterPro" id="IPR015876">
    <property type="entry name" value="Acyl-CoA_DS"/>
</dbReference>
<keyword evidence="4 13" id="KW-0812">Transmembrane</keyword>
<evidence type="ECO:0000256" key="8">
    <source>
        <dbReference type="ARBA" id="ARBA00023004"/>
    </source>
</evidence>
<dbReference type="PANTHER" id="PTHR11351">
    <property type="entry name" value="ACYL-COA DESATURASE"/>
    <property type="match status" value="1"/>
</dbReference>
<keyword evidence="10 13" id="KW-0472">Membrane</keyword>
<dbReference type="STRING" id="1192034.CAP_3729"/>
<dbReference type="GO" id="GO:0016717">
    <property type="term" value="F:oxidoreductase activity, acting on paired donors, with oxidation of a pair of donors resulting in the reduction of molecular oxygen to two molecules of water"/>
    <property type="evidence" value="ECO:0007669"/>
    <property type="project" value="InterPro"/>
</dbReference>
<evidence type="ECO:0000256" key="1">
    <source>
        <dbReference type="ARBA" id="ARBA00004141"/>
    </source>
</evidence>
<evidence type="ECO:0000256" key="5">
    <source>
        <dbReference type="ARBA" id="ARBA00022832"/>
    </source>
</evidence>
<organism evidence="15 16">
    <name type="scientific">Chondromyces apiculatus DSM 436</name>
    <dbReference type="NCBI Taxonomy" id="1192034"/>
    <lineage>
        <taxon>Bacteria</taxon>
        <taxon>Pseudomonadati</taxon>
        <taxon>Myxococcota</taxon>
        <taxon>Polyangia</taxon>
        <taxon>Polyangiales</taxon>
        <taxon>Polyangiaceae</taxon>
        <taxon>Chondromyces</taxon>
    </lineage>
</organism>
<comment type="subcellular location">
    <subcellularLocation>
        <location evidence="1">Membrane</location>
        <topology evidence="1">Multi-pass membrane protein</topology>
    </subcellularLocation>
</comment>
<dbReference type="RefSeq" id="WP_044243149.1">
    <property type="nucleotide sequence ID" value="NZ_ASRX01000028.1"/>
</dbReference>
<evidence type="ECO:0000256" key="10">
    <source>
        <dbReference type="ARBA" id="ARBA00023136"/>
    </source>
</evidence>
<dbReference type="Proteomes" id="UP000019678">
    <property type="component" value="Unassembled WGS sequence"/>
</dbReference>
<reference evidence="15 16" key="1">
    <citation type="submission" date="2013-05" db="EMBL/GenBank/DDBJ databases">
        <title>Genome assembly of Chondromyces apiculatus DSM 436.</title>
        <authorList>
            <person name="Sharma G."/>
            <person name="Khatri I."/>
            <person name="Kaur C."/>
            <person name="Mayilraj S."/>
            <person name="Subramanian S."/>
        </authorList>
    </citation>
    <scope>NUCLEOTIDE SEQUENCE [LARGE SCALE GENOMIC DNA]</scope>
    <source>
        <strain evidence="15 16">DSM 436</strain>
    </source>
</reference>
<evidence type="ECO:0000256" key="7">
    <source>
        <dbReference type="ARBA" id="ARBA00023002"/>
    </source>
</evidence>
<dbReference type="PANTHER" id="PTHR11351:SF31">
    <property type="entry name" value="DESATURASE 1, ISOFORM A-RELATED"/>
    <property type="match status" value="1"/>
</dbReference>
<dbReference type="eggNOG" id="COG1398">
    <property type="taxonomic scope" value="Bacteria"/>
</dbReference>
<protein>
    <submittedName>
        <fullName evidence="15">Fatty acid desaturase</fullName>
    </submittedName>
</protein>
<dbReference type="CDD" id="cd03505">
    <property type="entry name" value="Delta9-FADS-like"/>
    <property type="match status" value="1"/>
</dbReference>
<dbReference type="EMBL" id="ASRX01000028">
    <property type="protein sequence ID" value="EYF04918.1"/>
    <property type="molecule type" value="Genomic_DNA"/>
</dbReference>
<comment type="similarity">
    <text evidence="2">Belongs to the fatty acid desaturase type 2 family.</text>
</comment>
<evidence type="ECO:0000256" key="12">
    <source>
        <dbReference type="SAM" id="MobiDB-lite"/>
    </source>
</evidence>
<keyword evidence="11" id="KW-0275">Fatty acid biosynthesis</keyword>
<proteinExistence type="inferred from homology"/>
<evidence type="ECO:0000256" key="6">
    <source>
        <dbReference type="ARBA" id="ARBA00022989"/>
    </source>
</evidence>
<evidence type="ECO:0000256" key="2">
    <source>
        <dbReference type="ARBA" id="ARBA00008749"/>
    </source>
</evidence>
<evidence type="ECO:0000256" key="13">
    <source>
        <dbReference type="SAM" id="Phobius"/>
    </source>
</evidence>
<feature type="transmembrane region" description="Helical" evidence="13">
    <location>
        <begin position="56"/>
        <end position="75"/>
    </location>
</feature>
<evidence type="ECO:0000256" key="9">
    <source>
        <dbReference type="ARBA" id="ARBA00023098"/>
    </source>
</evidence>
<accession>A0A017T6M7</accession>